<dbReference type="InterPro" id="IPR017531">
    <property type="entry name" value="Hydrolase-1_PEP"/>
</dbReference>
<dbReference type="EMBL" id="QYUM01000003">
    <property type="protein sequence ID" value="RJF91432.1"/>
    <property type="molecule type" value="Genomic_DNA"/>
</dbReference>
<dbReference type="InterPro" id="IPR000073">
    <property type="entry name" value="AB_hydrolase_1"/>
</dbReference>
<dbReference type="Gene3D" id="3.40.50.1820">
    <property type="entry name" value="alpha/beta hydrolase"/>
    <property type="match status" value="1"/>
</dbReference>
<dbReference type="RefSeq" id="WP_119763556.1">
    <property type="nucleotide sequence ID" value="NZ_QYUM01000003.1"/>
</dbReference>
<comment type="caution">
    <text evidence="2">The sequence shown here is derived from an EMBL/GenBank/DDBJ whole genome shotgun (WGS) entry which is preliminary data.</text>
</comment>
<keyword evidence="3" id="KW-1185">Reference proteome</keyword>
<dbReference type="SUPFAM" id="SSF53474">
    <property type="entry name" value="alpha/beta-Hydrolases"/>
    <property type="match status" value="1"/>
</dbReference>
<protein>
    <submittedName>
        <fullName evidence="2">Hydrolase 1, exosortase A system-associated</fullName>
    </submittedName>
</protein>
<proteinExistence type="predicted"/>
<reference evidence="2 3" key="1">
    <citation type="submission" date="2018-09" db="EMBL/GenBank/DDBJ databases">
        <authorList>
            <person name="Zhu H."/>
        </authorList>
    </citation>
    <scope>NUCLEOTIDE SEQUENCE [LARGE SCALE GENOMIC DNA]</scope>
    <source>
        <strain evidence="2 3">K2R01-6</strain>
    </source>
</reference>
<evidence type="ECO:0000313" key="2">
    <source>
        <dbReference type="EMBL" id="RJF91432.1"/>
    </source>
</evidence>
<sequence>MRQWLSVDCAGEKIAGILDSAQGETGLLIVSGGNEIASGSHAGMARLAARIAARGFPVFRFDRRGVGDSIAENRGYAASGDDMAAAACAFREAAPSLRRLVLLGNCDAATAIALFHTALGAHALILANPWVLDAETEVPPAAAIRARYTHRLRDPRQWLRAIRGDIDFAKLVKGLATLSAAPRESEIATQLRDALEASPLPARIILASRDATALAFAEHWHSASFSTLRANPRITIAEIDTASHSFARPADAAAFEAQVIAALEAASGEL</sequence>
<name>A0A418WN65_9SPHN</name>
<keyword evidence="2" id="KW-0378">Hydrolase</keyword>
<dbReference type="Proteomes" id="UP000286100">
    <property type="component" value="Unassembled WGS sequence"/>
</dbReference>
<dbReference type="AlphaFoldDB" id="A0A418WN65"/>
<dbReference type="NCBIfam" id="TIGR03100">
    <property type="entry name" value="hydr1_PEP"/>
    <property type="match status" value="1"/>
</dbReference>
<feature type="domain" description="AB hydrolase-1" evidence="1">
    <location>
        <begin position="41"/>
        <end position="249"/>
    </location>
</feature>
<accession>A0A418WN65</accession>
<evidence type="ECO:0000259" key="1">
    <source>
        <dbReference type="Pfam" id="PF12697"/>
    </source>
</evidence>
<organism evidence="2 3">
    <name type="scientific">Sphingomonas cavernae</name>
    <dbReference type="NCBI Taxonomy" id="2320861"/>
    <lineage>
        <taxon>Bacteria</taxon>
        <taxon>Pseudomonadati</taxon>
        <taxon>Pseudomonadota</taxon>
        <taxon>Alphaproteobacteria</taxon>
        <taxon>Sphingomonadales</taxon>
        <taxon>Sphingomonadaceae</taxon>
        <taxon>Sphingomonas</taxon>
    </lineage>
</organism>
<dbReference type="GO" id="GO:0016787">
    <property type="term" value="F:hydrolase activity"/>
    <property type="evidence" value="ECO:0007669"/>
    <property type="project" value="UniProtKB-KW"/>
</dbReference>
<dbReference type="OrthoDB" id="249225at2"/>
<gene>
    <name evidence="2" type="ORF">D3876_15175</name>
</gene>
<dbReference type="Pfam" id="PF12697">
    <property type="entry name" value="Abhydrolase_6"/>
    <property type="match status" value="1"/>
</dbReference>
<dbReference type="InterPro" id="IPR029058">
    <property type="entry name" value="AB_hydrolase_fold"/>
</dbReference>
<evidence type="ECO:0000313" key="3">
    <source>
        <dbReference type="Proteomes" id="UP000286100"/>
    </source>
</evidence>